<dbReference type="EMBL" id="FWFY01000001">
    <property type="protein sequence ID" value="SLN20001.1"/>
    <property type="molecule type" value="Genomic_DNA"/>
</dbReference>
<dbReference type="InterPro" id="IPR006379">
    <property type="entry name" value="HAD-SF_hydro_IIB"/>
</dbReference>
<dbReference type="InterPro" id="IPR003337">
    <property type="entry name" value="Trehalose_PPase"/>
</dbReference>
<dbReference type="Proteomes" id="UP000193495">
    <property type="component" value="Unassembled WGS sequence"/>
</dbReference>
<dbReference type="Gene3D" id="3.40.50.1000">
    <property type="entry name" value="HAD superfamily/HAD-like"/>
    <property type="match status" value="1"/>
</dbReference>
<accession>A0A1X6YFL3</accession>
<dbReference type="Proteomes" id="UP000240624">
    <property type="component" value="Unassembled WGS sequence"/>
</dbReference>
<keyword evidence="4" id="KW-0460">Magnesium</keyword>
<comment type="catalytic activity">
    <reaction evidence="4">
        <text>alpha,alpha-trehalose 6-phosphate + H2O = alpha,alpha-trehalose + phosphate</text>
        <dbReference type="Rhea" id="RHEA:23420"/>
        <dbReference type="ChEBI" id="CHEBI:15377"/>
        <dbReference type="ChEBI" id="CHEBI:16551"/>
        <dbReference type="ChEBI" id="CHEBI:43474"/>
        <dbReference type="ChEBI" id="CHEBI:58429"/>
        <dbReference type="EC" id="3.1.3.12"/>
    </reaction>
</comment>
<evidence type="ECO:0000256" key="4">
    <source>
        <dbReference type="RuleBase" id="RU361117"/>
    </source>
</evidence>
<evidence type="ECO:0000313" key="6">
    <source>
        <dbReference type="EMBL" id="SLN20001.1"/>
    </source>
</evidence>
<dbReference type="UniPathway" id="UPA00299"/>
<evidence type="ECO:0000313" key="5">
    <source>
        <dbReference type="EMBL" id="PSK82151.1"/>
    </source>
</evidence>
<dbReference type="EMBL" id="PYGB01000013">
    <property type="protein sequence ID" value="PSK82151.1"/>
    <property type="molecule type" value="Genomic_DNA"/>
</dbReference>
<comment type="cofactor">
    <cofactor evidence="4">
        <name>Mg(2+)</name>
        <dbReference type="ChEBI" id="CHEBI:18420"/>
    </cofactor>
</comment>
<keyword evidence="3 4" id="KW-0378">Hydrolase</keyword>
<dbReference type="GO" id="GO:0046872">
    <property type="term" value="F:metal ion binding"/>
    <property type="evidence" value="ECO:0007669"/>
    <property type="project" value="UniProtKB-KW"/>
</dbReference>
<comment type="similarity">
    <text evidence="2 4">Belongs to the trehalose phosphatase family.</text>
</comment>
<evidence type="ECO:0000313" key="8">
    <source>
        <dbReference type="Proteomes" id="UP000240624"/>
    </source>
</evidence>
<sequence>MAGTRAGALGLKTEAIRMSGFRVATGREPSNWRQGMYYEMIGFHGEHQSEHTVDGVPEPKLDRSTLFLDFDGTLVELADRPDAIRVDEGLEDLLRGLSEKTQGRVVIITGRAIEDVTQYLKGFDGPIIGGHGAQERVGGEIRNHELADPETVKYLGEMTTAFAATHPGLICERKPTGVVLHFRQNEDLAAQAYAFLRALSETHDGFDLHHSKMAYELRPAGIGKDVSMRRMMEGEGFKGTMPIFFGDDVTDEPALHWVAEQGGIAVKVGEGETAAGCRLGDPEAARRTLRRWVGA</sequence>
<name>A0A1X6YFL3_9RHOB</name>
<dbReference type="GO" id="GO:0004805">
    <property type="term" value="F:trehalose-phosphatase activity"/>
    <property type="evidence" value="ECO:0007669"/>
    <property type="project" value="UniProtKB-EC"/>
</dbReference>
<dbReference type="InterPro" id="IPR044651">
    <property type="entry name" value="OTSB-like"/>
</dbReference>
<dbReference type="AlphaFoldDB" id="A0A1X6YFL3"/>
<dbReference type="NCBIfam" id="TIGR01484">
    <property type="entry name" value="HAD-SF-IIB"/>
    <property type="match status" value="1"/>
</dbReference>
<dbReference type="InterPro" id="IPR023214">
    <property type="entry name" value="HAD_sf"/>
</dbReference>
<dbReference type="EC" id="3.1.3.12" evidence="4"/>
<dbReference type="PANTHER" id="PTHR43768">
    <property type="entry name" value="TREHALOSE 6-PHOSPHATE PHOSPHATASE"/>
    <property type="match status" value="1"/>
</dbReference>
<evidence type="ECO:0000313" key="7">
    <source>
        <dbReference type="Proteomes" id="UP000193495"/>
    </source>
</evidence>
<evidence type="ECO:0000256" key="1">
    <source>
        <dbReference type="ARBA" id="ARBA00005199"/>
    </source>
</evidence>
<evidence type="ECO:0000256" key="2">
    <source>
        <dbReference type="ARBA" id="ARBA00008770"/>
    </source>
</evidence>
<comment type="function">
    <text evidence="4">Removes the phosphate from trehalose 6-phosphate to produce free trehalose.</text>
</comment>
<comment type="pathway">
    <text evidence="1 4">Glycan biosynthesis; trehalose biosynthesis.</text>
</comment>
<evidence type="ECO:0000256" key="3">
    <source>
        <dbReference type="ARBA" id="ARBA00022801"/>
    </source>
</evidence>
<dbReference type="SUPFAM" id="SSF56784">
    <property type="entry name" value="HAD-like"/>
    <property type="match status" value="1"/>
</dbReference>
<dbReference type="Gene3D" id="3.30.70.1020">
    <property type="entry name" value="Trehalose-6-phosphate phosphatase related protein, domain 2"/>
    <property type="match status" value="1"/>
</dbReference>
<proteinExistence type="inferred from homology"/>
<dbReference type="Pfam" id="PF02358">
    <property type="entry name" value="Trehalose_PPase"/>
    <property type="match status" value="1"/>
</dbReference>
<reference evidence="6 7" key="1">
    <citation type="submission" date="2017-03" db="EMBL/GenBank/DDBJ databases">
        <authorList>
            <person name="Afonso C.L."/>
            <person name="Miller P.J."/>
            <person name="Scott M.A."/>
            <person name="Spackman E."/>
            <person name="Goraichik I."/>
            <person name="Dimitrov K.M."/>
            <person name="Suarez D.L."/>
            <person name="Swayne D.E."/>
        </authorList>
    </citation>
    <scope>NUCLEOTIDE SEQUENCE [LARGE SCALE GENOMIC DNA]</scope>
    <source>
        <strain evidence="6 7">CECT 8367</strain>
    </source>
</reference>
<reference evidence="5 8" key="2">
    <citation type="submission" date="2018-03" db="EMBL/GenBank/DDBJ databases">
        <title>Genomic Encyclopedia of Archaeal and Bacterial Type Strains, Phase II (KMG-II): from individual species to whole genera.</title>
        <authorList>
            <person name="Goeker M."/>
        </authorList>
    </citation>
    <scope>NUCLEOTIDE SEQUENCE [LARGE SCALE GENOMIC DNA]</scope>
    <source>
        <strain evidence="5 8">DSM 29956</strain>
    </source>
</reference>
<protein>
    <recommendedName>
        <fullName evidence="4">Trehalose 6-phosphate phosphatase</fullName>
        <ecNumber evidence="4">3.1.3.12</ecNumber>
    </recommendedName>
</protein>
<dbReference type="PANTHER" id="PTHR43768:SF3">
    <property type="entry name" value="TREHALOSE 6-PHOSPHATE PHOSPHATASE"/>
    <property type="match status" value="1"/>
</dbReference>
<keyword evidence="4" id="KW-0479">Metal-binding</keyword>
<gene>
    <name evidence="6" type="primary">otsB</name>
    <name evidence="5" type="ORF">CLV79_11335</name>
    <name evidence="6" type="ORF">LOS8367_00497</name>
</gene>
<dbReference type="GO" id="GO:0005992">
    <property type="term" value="P:trehalose biosynthetic process"/>
    <property type="evidence" value="ECO:0007669"/>
    <property type="project" value="UniProtKB-UniPathway"/>
</dbReference>
<dbReference type="InterPro" id="IPR036412">
    <property type="entry name" value="HAD-like_sf"/>
</dbReference>
<organism evidence="6 7">
    <name type="scientific">Limimaricola soesokkakensis</name>
    <dbReference type="NCBI Taxonomy" id="1343159"/>
    <lineage>
        <taxon>Bacteria</taxon>
        <taxon>Pseudomonadati</taxon>
        <taxon>Pseudomonadota</taxon>
        <taxon>Alphaproteobacteria</taxon>
        <taxon>Rhodobacterales</taxon>
        <taxon>Paracoccaceae</taxon>
        <taxon>Limimaricola</taxon>
    </lineage>
</organism>
<keyword evidence="8" id="KW-1185">Reference proteome</keyword>
<dbReference type="NCBIfam" id="TIGR00685">
    <property type="entry name" value="T6PP"/>
    <property type="match status" value="1"/>
</dbReference>